<dbReference type="RefSeq" id="WP_107582611.1">
    <property type="nucleotide sequence ID" value="NZ_JAERMS010000004.1"/>
</dbReference>
<dbReference type="Pfam" id="PF09992">
    <property type="entry name" value="NAGPA"/>
    <property type="match status" value="1"/>
</dbReference>
<feature type="domain" description="Phosphodiester glycosidase" evidence="1">
    <location>
        <begin position="129"/>
        <end position="316"/>
    </location>
</feature>
<dbReference type="Proteomes" id="UP000664265">
    <property type="component" value="Unassembled WGS sequence"/>
</dbReference>
<evidence type="ECO:0000313" key="3">
    <source>
        <dbReference type="Proteomes" id="UP000664265"/>
    </source>
</evidence>
<keyword evidence="3" id="KW-1185">Reference proteome</keyword>
<dbReference type="PANTHER" id="PTHR40446">
    <property type="entry name" value="N-ACETYLGLUCOSAMINE-1-PHOSPHODIESTER ALPHA-N-ACETYLGLUCOSAMINIDASE"/>
    <property type="match status" value="1"/>
</dbReference>
<gene>
    <name evidence="2" type="ORF">JHU38_02440</name>
</gene>
<sequence>MKNLFLDIAKFFRATMLVSAVVLSCSCSNNEEDVPFKGATLPITQGIAQNVPLIQSIDKEQAYELHAGVHITDVTFTYCTKPTRMIIAEVDLNKNVTLVTSTPDNKNSYGTKLQTVADQAMKAEEAGRKVILATNGDYYGKAKDGSWYTNGLCYKDGVAIKTLKDAEANYVFYILDDGTAHISLIPEFQLQESRVLNAIGGWQYLVDDGKPVDNFTVNDNSMQFHPRTFVGVSQDHKKVFLFVLDGRQSDYSNGMRIEDMMLLCKGAGCYQALNLDGGGSTTMVRRVEQPGQPLSFELMNKPSDNPARAVLNGIQVVEKNN</sequence>
<proteinExistence type="predicted"/>
<dbReference type="GO" id="GO:0016798">
    <property type="term" value="F:hydrolase activity, acting on glycosyl bonds"/>
    <property type="evidence" value="ECO:0007669"/>
    <property type="project" value="UniProtKB-KW"/>
</dbReference>
<dbReference type="PANTHER" id="PTHR40446:SF2">
    <property type="entry name" value="N-ACETYLGLUCOSAMINE-1-PHOSPHODIESTER ALPHA-N-ACETYLGLUCOSAMINIDASE"/>
    <property type="match status" value="1"/>
</dbReference>
<dbReference type="EMBL" id="JAERMS010000004">
    <property type="protein sequence ID" value="MBO1362647.1"/>
    <property type="molecule type" value="Genomic_DNA"/>
</dbReference>
<evidence type="ECO:0000313" key="2">
    <source>
        <dbReference type="EMBL" id="MBO1362647.1"/>
    </source>
</evidence>
<keyword evidence="2" id="KW-0378">Hydrolase</keyword>
<organism evidence="2 3">
    <name type="scientific">Prevotella illustrans</name>
    <dbReference type="NCBI Taxonomy" id="2800387"/>
    <lineage>
        <taxon>Bacteria</taxon>
        <taxon>Pseudomonadati</taxon>
        <taxon>Bacteroidota</taxon>
        <taxon>Bacteroidia</taxon>
        <taxon>Bacteroidales</taxon>
        <taxon>Prevotellaceae</taxon>
        <taxon>Prevotella</taxon>
    </lineage>
</organism>
<reference evidence="2 3" key="1">
    <citation type="submission" date="2021-01" db="EMBL/GenBank/DDBJ databases">
        <title>Prevotella A2931 sp. nov.</title>
        <authorList>
            <person name="Buhl M."/>
            <person name="Oberhettinger P."/>
        </authorList>
    </citation>
    <scope>NUCLEOTIDE SEQUENCE [LARGE SCALE GENOMIC DNA]</scope>
    <source>
        <strain evidence="2 3">A2931</strain>
    </source>
</reference>
<dbReference type="PROSITE" id="PS51257">
    <property type="entry name" value="PROKAR_LIPOPROTEIN"/>
    <property type="match status" value="1"/>
</dbReference>
<protein>
    <submittedName>
        <fullName evidence="2">Phosphodiester glycosidase family protein</fullName>
    </submittedName>
</protein>
<keyword evidence="2" id="KW-0326">Glycosidase</keyword>
<accession>A0ABS3M392</accession>
<name>A0ABS3M392_9BACT</name>
<evidence type="ECO:0000259" key="1">
    <source>
        <dbReference type="Pfam" id="PF09992"/>
    </source>
</evidence>
<comment type="caution">
    <text evidence="2">The sequence shown here is derived from an EMBL/GenBank/DDBJ whole genome shotgun (WGS) entry which is preliminary data.</text>
</comment>
<dbReference type="InterPro" id="IPR018711">
    <property type="entry name" value="NAGPA"/>
</dbReference>